<keyword evidence="3" id="KW-1185">Reference proteome</keyword>
<proteinExistence type="predicted"/>
<evidence type="ECO:0000313" key="3">
    <source>
        <dbReference type="Proteomes" id="UP000596092"/>
    </source>
</evidence>
<reference evidence="2 3" key="1">
    <citation type="submission" date="2020-05" db="EMBL/GenBank/DDBJ databases">
        <title>Complete genome of Desulfobulbus oligotrophicus.</title>
        <authorList>
            <person name="Podar M."/>
        </authorList>
    </citation>
    <scope>NUCLEOTIDE SEQUENCE [LARGE SCALE GENOMIC DNA]</scope>
    <source>
        <strain evidence="2 3">Prop6</strain>
    </source>
</reference>
<protein>
    <recommendedName>
        <fullName evidence="4">Flagellar protein FlgN</fullName>
    </recommendedName>
</protein>
<evidence type="ECO:0008006" key="4">
    <source>
        <dbReference type="Google" id="ProtNLM"/>
    </source>
</evidence>
<evidence type="ECO:0000256" key="1">
    <source>
        <dbReference type="SAM" id="Coils"/>
    </source>
</evidence>
<organism evidence="2 3">
    <name type="scientific">Desulfobulbus oligotrophicus</name>
    <dbReference type="NCBI Taxonomy" id="1909699"/>
    <lineage>
        <taxon>Bacteria</taxon>
        <taxon>Pseudomonadati</taxon>
        <taxon>Thermodesulfobacteriota</taxon>
        <taxon>Desulfobulbia</taxon>
        <taxon>Desulfobulbales</taxon>
        <taxon>Desulfobulbaceae</taxon>
        <taxon>Desulfobulbus</taxon>
    </lineage>
</organism>
<evidence type="ECO:0000313" key="2">
    <source>
        <dbReference type="EMBL" id="QQG65996.1"/>
    </source>
</evidence>
<feature type="coiled-coil region" evidence="1">
    <location>
        <begin position="18"/>
        <end position="50"/>
    </location>
</feature>
<accession>A0A7T5VDV4</accession>
<dbReference type="EMBL" id="CP054140">
    <property type="protein sequence ID" value="QQG65996.1"/>
    <property type="molecule type" value="Genomic_DNA"/>
</dbReference>
<dbReference type="AlphaFoldDB" id="A0A7T5VDV4"/>
<name>A0A7T5VDV4_9BACT</name>
<sequence length="134" mass="15123">MMETFTLLHQIVSRYQQLDQLSMELAQAAVQNEEERIAELHGQMEQLQEKTRTDDALLMEQLAGQPLLLDHPATRAWLQLMQGIHTRNQQLLPQVQTRLAHHRSELHTLHKGASSLQGYRSGARPVGALLSSAG</sequence>
<gene>
    <name evidence="2" type="ORF">HP555_09015</name>
</gene>
<dbReference type="KEGG" id="dog:HP555_09015"/>
<dbReference type="Proteomes" id="UP000596092">
    <property type="component" value="Chromosome"/>
</dbReference>
<dbReference type="RefSeq" id="WP_199261707.1">
    <property type="nucleotide sequence ID" value="NZ_CP054140.1"/>
</dbReference>
<keyword evidence="1" id="KW-0175">Coiled coil</keyword>